<dbReference type="InterPro" id="IPR001173">
    <property type="entry name" value="Glyco_trans_2-like"/>
</dbReference>
<keyword evidence="2" id="KW-0808">Transferase</keyword>
<dbReference type="InterPro" id="IPR029044">
    <property type="entry name" value="Nucleotide-diphossugar_trans"/>
</dbReference>
<accession>T2KHY4</accession>
<feature type="domain" description="Glycosyltransferase 2-like" evidence="1">
    <location>
        <begin position="6"/>
        <end position="179"/>
    </location>
</feature>
<proteinExistence type="predicted"/>
<dbReference type="AlphaFoldDB" id="T2KHY4"/>
<evidence type="ECO:0000259" key="1">
    <source>
        <dbReference type="Pfam" id="PF00535"/>
    </source>
</evidence>
<keyword evidence="3" id="KW-1185">Reference proteome</keyword>
<dbReference type="Proteomes" id="UP000016160">
    <property type="component" value="Chromosome"/>
</dbReference>
<gene>
    <name evidence="2" type="ORF">BN863_7550</name>
</gene>
<dbReference type="PATRIC" id="fig|1347342.6.peg.761"/>
<dbReference type="HOGENOM" id="CLU_023845_0_3_10"/>
<dbReference type="SUPFAM" id="SSF53448">
    <property type="entry name" value="Nucleotide-diphospho-sugar transferases"/>
    <property type="match status" value="1"/>
</dbReference>
<dbReference type="CDD" id="cd04186">
    <property type="entry name" value="GT_2_like_c"/>
    <property type="match status" value="1"/>
</dbReference>
<dbReference type="STRING" id="1347342.BN863_7550"/>
<dbReference type="Gene3D" id="3.90.550.10">
    <property type="entry name" value="Spore Coat Polysaccharide Biosynthesis Protein SpsA, Chain A"/>
    <property type="match status" value="1"/>
</dbReference>
<name>T2KHY4_FORAG</name>
<dbReference type="Pfam" id="PF00535">
    <property type="entry name" value="Glycos_transf_2"/>
    <property type="match status" value="1"/>
</dbReference>
<evidence type="ECO:0000313" key="2">
    <source>
        <dbReference type="EMBL" id="CDF78467.1"/>
    </source>
</evidence>
<dbReference type="PANTHER" id="PTHR43179:SF7">
    <property type="entry name" value="RHAMNOSYLTRANSFERASE WBBL"/>
    <property type="match status" value="1"/>
</dbReference>
<dbReference type="RefSeq" id="WP_038527718.1">
    <property type="nucleotide sequence ID" value="NZ_HG315671.1"/>
</dbReference>
<dbReference type="OrthoDB" id="9771846at2"/>
<reference evidence="2 3" key="1">
    <citation type="journal article" date="2013" name="Appl. Environ. Microbiol.">
        <title>The genome of the alga-associated marine flavobacterium Formosa agariphila KMM 3901T reveals a broad potential for degradation of algal polysaccharides.</title>
        <authorList>
            <person name="Mann A.J."/>
            <person name="Hahnke R.L."/>
            <person name="Huang S."/>
            <person name="Werner J."/>
            <person name="Xing P."/>
            <person name="Barbeyron T."/>
            <person name="Huettel B."/>
            <person name="Stueber K."/>
            <person name="Reinhardt R."/>
            <person name="Harder J."/>
            <person name="Gloeckner F.O."/>
            <person name="Amann R.I."/>
            <person name="Teeling H."/>
        </authorList>
    </citation>
    <scope>NUCLEOTIDE SEQUENCE [LARGE SCALE GENOMIC DNA]</scope>
    <source>
        <strain evidence="3">DSM 15362 / KCTC 12365 / LMG 23005 / KMM 3901</strain>
    </source>
</reference>
<protein>
    <submittedName>
        <fullName evidence="2">Glycosyltransferase (GT2)</fullName>
    </submittedName>
</protein>
<evidence type="ECO:0000313" key="3">
    <source>
        <dbReference type="Proteomes" id="UP000016160"/>
    </source>
</evidence>
<dbReference type="GO" id="GO:0016740">
    <property type="term" value="F:transferase activity"/>
    <property type="evidence" value="ECO:0007669"/>
    <property type="project" value="UniProtKB-KW"/>
</dbReference>
<sequence length="308" mass="35457">MYQVAVILINYNSSGFTINAVKSLIEHTSNTLNWQLIVIDNASHYDDYEVLKKGLPKMEHLTLFRSRVNTGFGGGNMLGVQFAKSKYYAFVNNDTLVKNDCLSNLSMFLENHSNVALCAPQGFDENNKVLKSFDHFLTLKRELFGRKILEKLSPERYPKRNIQYNTPLKVDAIPGSFMFIDAKAFDMVGGFDTNIFLYYEETDLAYRISKLKDRKDCYLVPDSQYIHFRGKSTSLNIKIKQELKLSLLYVIKKNSGYLSYIILKTLMSVKYIFKSLVKPKYFSFVNLLVFHGASLSKSLKQSQKILEK</sequence>
<dbReference type="eggNOG" id="COG1216">
    <property type="taxonomic scope" value="Bacteria"/>
</dbReference>
<dbReference type="EMBL" id="HG315671">
    <property type="protein sequence ID" value="CDF78467.1"/>
    <property type="molecule type" value="Genomic_DNA"/>
</dbReference>
<organism evidence="2 3">
    <name type="scientific">Formosa agariphila (strain DSM 15362 / KCTC 12365 / LMG 23005 / KMM 3901 / M-2Alg 35-1)</name>
    <dbReference type="NCBI Taxonomy" id="1347342"/>
    <lineage>
        <taxon>Bacteria</taxon>
        <taxon>Pseudomonadati</taxon>
        <taxon>Bacteroidota</taxon>
        <taxon>Flavobacteriia</taxon>
        <taxon>Flavobacteriales</taxon>
        <taxon>Flavobacteriaceae</taxon>
        <taxon>Formosa</taxon>
    </lineage>
</organism>
<dbReference type="PANTHER" id="PTHR43179">
    <property type="entry name" value="RHAMNOSYLTRANSFERASE WBBL"/>
    <property type="match status" value="1"/>
</dbReference>